<evidence type="ECO:0000256" key="2">
    <source>
        <dbReference type="ARBA" id="ARBA00023445"/>
    </source>
</evidence>
<dbReference type="Pfam" id="PF01370">
    <property type="entry name" value="Epimerase"/>
    <property type="match status" value="1"/>
</dbReference>
<keyword evidence="1" id="KW-0560">Oxidoreductase</keyword>
<feature type="domain" description="NAD-dependent epimerase/dehydratase" evidence="3">
    <location>
        <begin position="9"/>
        <end position="269"/>
    </location>
</feature>
<evidence type="ECO:0000313" key="4">
    <source>
        <dbReference type="EMBL" id="RFU28120.1"/>
    </source>
</evidence>
<dbReference type="InterPro" id="IPR050425">
    <property type="entry name" value="NAD(P)_dehydrat-like"/>
</dbReference>
<comment type="caution">
    <text evidence="4">The sequence shown here is derived from an EMBL/GenBank/DDBJ whole genome shotgun (WGS) entry which is preliminary data.</text>
</comment>
<dbReference type="OMA" id="CGQHFDY"/>
<keyword evidence="5" id="KW-1185">Reference proteome</keyword>
<accession>A0A3E2H400</accession>
<dbReference type="STRING" id="5539.A0A3E2H400"/>
<dbReference type="GO" id="GO:0016616">
    <property type="term" value="F:oxidoreductase activity, acting on the CH-OH group of donors, NAD or NADP as acceptor"/>
    <property type="evidence" value="ECO:0007669"/>
    <property type="project" value="TreeGrafter"/>
</dbReference>
<dbReference type="Proteomes" id="UP000258309">
    <property type="component" value="Unassembled WGS sequence"/>
</dbReference>
<protein>
    <recommendedName>
        <fullName evidence="3">NAD-dependent epimerase/dehydratase domain-containing protein</fullName>
    </recommendedName>
</protein>
<dbReference type="AlphaFoldDB" id="A0A3E2H400"/>
<dbReference type="InterPro" id="IPR036291">
    <property type="entry name" value="NAD(P)-bd_dom_sf"/>
</dbReference>
<dbReference type="CDD" id="cd05227">
    <property type="entry name" value="AR_SDR_e"/>
    <property type="match status" value="1"/>
</dbReference>
<gene>
    <name evidence="4" type="ORF">B7463_g8231</name>
</gene>
<dbReference type="PANTHER" id="PTHR10366:SF564">
    <property type="entry name" value="STEROL-4-ALPHA-CARBOXYLATE 3-DEHYDROGENASE, DECARBOXYLATING"/>
    <property type="match status" value="1"/>
</dbReference>
<sequence length="345" mass="37217">MTTASSQTILVTGASGFVASHIISTFLKAGYNVRGTLRSPSAIPSILAAQGLDEQSTRLTFSIVPDMSAPHAFDEAVKGVSAIMHTASPFVLSVKDNEAELLKPAINGTTGILESAAAHAGPQLSRVVITGSFACILDLSQGYRSGHVYSEKEYNPATYREAAESKDTGFSYCASKALAEQAAWDWMSQHKPQFGLTVLCPPWIFGPSINPIRNLDKLNESTEVIWKLINAKSIPATDFAGFCDVRDVAIAHLRASETAEAAGQRFIVGNHFDYQTAVDIIRDELPDLRDRIIEGVRGAGLTEAVYQLDGSKATRVLGIKYTPLNVTMRDTVRQLLDAEKTLGAQ</sequence>
<dbReference type="Gene3D" id="3.40.50.720">
    <property type="entry name" value="NAD(P)-binding Rossmann-like Domain"/>
    <property type="match status" value="1"/>
</dbReference>
<dbReference type="OrthoDB" id="2735536at2759"/>
<evidence type="ECO:0000259" key="3">
    <source>
        <dbReference type="Pfam" id="PF01370"/>
    </source>
</evidence>
<dbReference type="EMBL" id="NCSJ02000175">
    <property type="protein sequence ID" value="RFU28120.1"/>
    <property type="molecule type" value="Genomic_DNA"/>
</dbReference>
<organism evidence="4 5">
    <name type="scientific">Scytalidium lignicola</name>
    <name type="common">Hyphomycete</name>
    <dbReference type="NCBI Taxonomy" id="5539"/>
    <lineage>
        <taxon>Eukaryota</taxon>
        <taxon>Fungi</taxon>
        <taxon>Dikarya</taxon>
        <taxon>Ascomycota</taxon>
        <taxon>Pezizomycotina</taxon>
        <taxon>Leotiomycetes</taxon>
        <taxon>Leotiomycetes incertae sedis</taxon>
        <taxon>Scytalidium</taxon>
    </lineage>
</organism>
<reference evidence="4 5" key="1">
    <citation type="submission" date="2018-05" db="EMBL/GenBank/DDBJ databases">
        <title>Draft genome sequence of Scytalidium lignicola DSM 105466, a ubiquitous saprotrophic fungus.</title>
        <authorList>
            <person name="Buettner E."/>
            <person name="Gebauer A.M."/>
            <person name="Hofrichter M."/>
            <person name="Liers C."/>
            <person name="Kellner H."/>
        </authorList>
    </citation>
    <scope>NUCLEOTIDE SEQUENCE [LARGE SCALE GENOMIC DNA]</scope>
    <source>
        <strain evidence="4 5">DSM 105466</strain>
    </source>
</reference>
<feature type="non-terminal residue" evidence="4">
    <location>
        <position position="1"/>
    </location>
</feature>
<name>A0A3E2H400_SCYLI</name>
<evidence type="ECO:0000313" key="5">
    <source>
        <dbReference type="Proteomes" id="UP000258309"/>
    </source>
</evidence>
<comment type="similarity">
    <text evidence="2">Belongs to the NAD(P)-dependent epimerase/dehydratase family. Dihydroflavonol-4-reductase subfamily.</text>
</comment>
<dbReference type="SUPFAM" id="SSF51735">
    <property type="entry name" value="NAD(P)-binding Rossmann-fold domains"/>
    <property type="match status" value="1"/>
</dbReference>
<evidence type="ECO:0000256" key="1">
    <source>
        <dbReference type="ARBA" id="ARBA00023002"/>
    </source>
</evidence>
<dbReference type="PANTHER" id="PTHR10366">
    <property type="entry name" value="NAD DEPENDENT EPIMERASE/DEHYDRATASE"/>
    <property type="match status" value="1"/>
</dbReference>
<proteinExistence type="inferred from homology"/>
<dbReference type="InterPro" id="IPR001509">
    <property type="entry name" value="Epimerase_deHydtase"/>
</dbReference>
<feature type="non-terminal residue" evidence="4">
    <location>
        <position position="345"/>
    </location>
</feature>